<accession>A0A149PSQ0</accession>
<dbReference type="CDD" id="cd02440">
    <property type="entry name" value="AdoMet_MTases"/>
    <property type="match status" value="1"/>
</dbReference>
<dbReference type="InterPro" id="IPR010233">
    <property type="entry name" value="UbiG_MeTrfase"/>
</dbReference>
<evidence type="ECO:0000256" key="1">
    <source>
        <dbReference type="ARBA" id="ARBA00022603"/>
    </source>
</evidence>
<feature type="binding site" evidence="5">
    <location>
        <position position="120"/>
    </location>
    <ligand>
        <name>S-adenosyl-L-methionine</name>
        <dbReference type="ChEBI" id="CHEBI:59789"/>
    </ligand>
</feature>
<protein>
    <recommendedName>
        <fullName evidence="5">Ubiquinone biosynthesis O-methyltransferase</fullName>
    </recommendedName>
    <alternativeName>
        <fullName evidence="5">2-polyprenyl-6-hydroxyphenol methylase</fullName>
        <ecNumber evidence="5">2.1.1.222</ecNumber>
    </alternativeName>
    <alternativeName>
        <fullName evidence="5">3-demethylubiquinone 3-O-methyltransferase</fullName>
        <ecNumber evidence="5">2.1.1.64</ecNumber>
    </alternativeName>
</protein>
<proteinExistence type="inferred from homology"/>
<dbReference type="GO" id="GO:0061542">
    <property type="term" value="F:3-demethylubiquinol 3-O-methyltransferase activity"/>
    <property type="evidence" value="ECO:0007669"/>
    <property type="project" value="UniProtKB-UniRule"/>
</dbReference>
<comment type="function">
    <text evidence="5">O-methyltransferase that catalyzes the 2 O-methylation steps in the ubiquinone biosynthetic pathway.</text>
</comment>
<organism evidence="6 7">
    <name type="scientific">Paraburkholderia monticola</name>
    <dbReference type="NCBI Taxonomy" id="1399968"/>
    <lineage>
        <taxon>Bacteria</taxon>
        <taxon>Pseudomonadati</taxon>
        <taxon>Pseudomonadota</taxon>
        <taxon>Betaproteobacteria</taxon>
        <taxon>Burkholderiales</taxon>
        <taxon>Burkholderiaceae</taxon>
        <taxon>Paraburkholderia</taxon>
    </lineage>
</organism>
<dbReference type="GO" id="GO:0102208">
    <property type="term" value="F:2-polyprenyl-6-hydroxyphenol methylase activity"/>
    <property type="evidence" value="ECO:0007669"/>
    <property type="project" value="UniProtKB-EC"/>
</dbReference>
<dbReference type="RefSeq" id="WP_062128898.1">
    <property type="nucleotide sequence ID" value="NZ_LRBG01000011.1"/>
</dbReference>
<sequence>MTNADPHELQKFSDLAHRWWDPNAEFKPLHELNPIRLSWIDAHAHLAGKKVLDIGCGGGILSESMAGLGAHVKGIDLSTQALGVADLHSLESGVTVDYEEIAAEALAAREPGTYDVVTCMEMLEHVPQPGAIVEACKNLVKPGGWVFFSTLNRNVKSYLFAVIGAEYIARMLPKGTHDYARFIRPSELASFVRDADLRTADIKGIVYNPLSKHFALSSDTSVNYLLACRRDA</sequence>
<dbReference type="GO" id="GO:0010420">
    <property type="term" value="F:polyprenyldihydroxybenzoate methyltransferase activity"/>
    <property type="evidence" value="ECO:0007669"/>
    <property type="project" value="InterPro"/>
</dbReference>
<dbReference type="PANTHER" id="PTHR43464:SF19">
    <property type="entry name" value="UBIQUINONE BIOSYNTHESIS O-METHYLTRANSFERASE, MITOCHONDRIAL"/>
    <property type="match status" value="1"/>
</dbReference>
<dbReference type="Gene3D" id="3.40.50.150">
    <property type="entry name" value="Vaccinia Virus protein VP39"/>
    <property type="match status" value="1"/>
</dbReference>
<evidence type="ECO:0000313" key="7">
    <source>
        <dbReference type="Proteomes" id="UP000075613"/>
    </source>
</evidence>
<feature type="binding site" evidence="5">
    <location>
        <position position="55"/>
    </location>
    <ligand>
        <name>S-adenosyl-L-methionine</name>
        <dbReference type="ChEBI" id="CHEBI:59789"/>
    </ligand>
</feature>
<dbReference type="GO" id="GO:0032259">
    <property type="term" value="P:methylation"/>
    <property type="evidence" value="ECO:0007669"/>
    <property type="project" value="UniProtKB-KW"/>
</dbReference>
<dbReference type="NCBIfam" id="TIGR01983">
    <property type="entry name" value="UbiG"/>
    <property type="match status" value="1"/>
</dbReference>
<comment type="catalytic activity">
    <reaction evidence="5">
        <text>a 3-demethylubiquinol + S-adenosyl-L-methionine = a ubiquinol + S-adenosyl-L-homocysteine + H(+)</text>
        <dbReference type="Rhea" id="RHEA:44380"/>
        <dbReference type="Rhea" id="RHEA-COMP:9566"/>
        <dbReference type="Rhea" id="RHEA-COMP:10914"/>
        <dbReference type="ChEBI" id="CHEBI:15378"/>
        <dbReference type="ChEBI" id="CHEBI:17976"/>
        <dbReference type="ChEBI" id="CHEBI:57856"/>
        <dbReference type="ChEBI" id="CHEBI:59789"/>
        <dbReference type="ChEBI" id="CHEBI:84422"/>
        <dbReference type="EC" id="2.1.1.64"/>
    </reaction>
</comment>
<comment type="similarity">
    <text evidence="5">Belongs to the methyltransferase superfamily. UbiG/COQ3 family.</text>
</comment>
<keyword evidence="3 5" id="KW-0831">Ubiquinone biosynthesis</keyword>
<dbReference type="OrthoDB" id="9801538at2"/>
<feature type="binding site" evidence="5">
    <location>
        <position position="36"/>
    </location>
    <ligand>
        <name>S-adenosyl-L-methionine</name>
        <dbReference type="ChEBI" id="CHEBI:59789"/>
    </ligand>
</feature>
<keyword evidence="7" id="KW-1185">Reference proteome</keyword>
<dbReference type="PANTHER" id="PTHR43464">
    <property type="entry name" value="METHYLTRANSFERASE"/>
    <property type="match status" value="1"/>
</dbReference>
<keyword evidence="2 5" id="KW-0808">Transferase</keyword>
<comment type="caution">
    <text evidence="6">The sequence shown here is derived from an EMBL/GenBank/DDBJ whole genome shotgun (WGS) entry which is preliminary data.</text>
</comment>
<dbReference type="EMBL" id="LRBG01000011">
    <property type="protein sequence ID" value="KXU87926.1"/>
    <property type="molecule type" value="Genomic_DNA"/>
</dbReference>
<dbReference type="SUPFAM" id="SSF53335">
    <property type="entry name" value="S-adenosyl-L-methionine-dependent methyltransferases"/>
    <property type="match status" value="1"/>
</dbReference>
<gene>
    <name evidence="5" type="primary">ubiG</name>
    <name evidence="6" type="ORF">CI15_14555</name>
</gene>
<feature type="binding site" evidence="5">
    <location>
        <position position="76"/>
    </location>
    <ligand>
        <name>S-adenosyl-L-methionine</name>
        <dbReference type="ChEBI" id="CHEBI:59789"/>
    </ligand>
</feature>
<reference evidence="6 7" key="1">
    <citation type="journal article" date="2015" name="Int. J. Syst. Evol. Microbiol.">
        <title>Burkholderia monticola sp. nov., isolated from mountain soil.</title>
        <authorList>
            <person name="Baek I."/>
            <person name="Seo B."/>
            <person name="Lee I."/>
            <person name="Yi H."/>
            <person name="Chun J."/>
        </authorList>
    </citation>
    <scope>NUCLEOTIDE SEQUENCE [LARGE SCALE GENOMIC DNA]</scope>
    <source>
        <strain evidence="6 7">JC2948</strain>
    </source>
</reference>
<name>A0A149PSQ0_9BURK</name>
<evidence type="ECO:0000256" key="3">
    <source>
        <dbReference type="ARBA" id="ARBA00022688"/>
    </source>
</evidence>
<dbReference type="UniPathway" id="UPA00232"/>
<evidence type="ECO:0000313" key="6">
    <source>
        <dbReference type="EMBL" id="KXU87926.1"/>
    </source>
</evidence>
<keyword evidence="4 5" id="KW-0949">S-adenosyl-L-methionine</keyword>
<dbReference type="Proteomes" id="UP000075613">
    <property type="component" value="Unassembled WGS sequence"/>
</dbReference>
<evidence type="ECO:0000256" key="4">
    <source>
        <dbReference type="ARBA" id="ARBA00022691"/>
    </source>
</evidence>
<evidence type="ECO:0000256" key="5">
    <source>
        <dbReference type="HAMAP-Rule" id="MF_00472"/>
    </source>
</evidence>
<dbReference type="InterPro" id="IPR029063">
    <property type="entry name" value="SAM-dependent_MTases_sf"/>
</dbReference>
<dbReference type="EC" id="2.1.1.64" evidence="5"/>
<dbReference type="HAMAP" id="MF_00472">
    <property type="entry name" value="UbiG"/>
    <property type="match status" value="1"/>
</dbReference>
<evidence type="ECO:0000256" key="2">
    <source>
        <dbReference type="ARBA" id="ARBA00022679"/>
    </source>
</evidence>
<dbReference type="Pfam" id="PF13489">
    <property type="entry name" value="Methyltransf_23"/>
    <property type="match status" value="1"/>
</dbReference>
<dbReference type="STRING" id="1399968.CI15_14555"/>
<keyword evidence="1 5" id="KW-0489">Methyltransferase</keyword>
<dbReference type="FunFam" id="3.40.50.150:FF:000028">
    <property type="entry name" value="Ubiquinone biosynthesis O-methyltransferase"/>
    <property type="match status" value="1"/>
</dbReference>
<comment type="catalytic activity">
    <reaction evidence="5">
        <text>a 3-(all-trans-polyprenyl)benzene-1,2-diol + S-adenosyl-L-methionine = a 2-methoxy-6-(all-trans-polyprenyl)phenol + S-adenosyl-L-homocysteine + H(+)</text>
        <dbReference type="Rhea" id="RHEA:31411"/>
        <dbReference type="Rhea" id="RHEA-COMP:9550"/>
        <dbReference type="Rhea" id="RHEA-COMP:9551"/>
        <dbReference type="ChEBI" id="CHEBI:15378"/>
        <dbReference type="ChEBI" id="CHEBI:57856"/>
        <dbReference type="ChEBI" id="CHEBI:59789"/>
        <dbReference type="ChEBI" id="CHEBI:62729"/>
        <dbReference type="ChEBI" id="CHEBI:62731"/>
        <dbReference type="EC" id="2.1.1.222"/>
    </reaction>
</comment>
<comment type="pathway">
    <text evidence="5">Cofactor biosynthesis; ubiquinone biosynthesis.</text>
</comment>
<dbReference type="AlphaFoldDB" id="A0A149PSQ0"/>
<dbReference type="EC" id="2.1.1.222" evidence="5"/>